<feature type="signal peptide" evidence="2">
    <location>
        <begin position="1"/>
        <end position="26"/>
    </location>
</feature>
<evidence type="ECO:0000256" key="1">
    <source>
        <dbReference type="ARBA" id="ARBA00022729"/>
    </source>
</evidence>
<evidence type="ECO:0000313" key="4">
    <source>
        <dbReference type="EMBL" id="KAK1311896.1"/>
    </source>
</evidence>
<dbReference type="Gene3D" id="1.20.58.1040">
    <property type="match status" value="1"/>
</dbReference>
<name>A0AAV9EFG1_ACOCL</name>
<dbReference type="InterPro" id="IPR012946">
    <property type="entry name" value="X8"/>
</dbReference>
<protein>
    <recommendedName>
        <fullName evidence="3">X8 domain-containing protein</fullName>
    </recommendedName>
</protein>
<evidence type="ECO:0000259" key="3">
    <source>
        <dbReference type="SMART" id="SM00768"/>
    </source>
</evidence>
<feature type="chain" id="PRO_5043496838" description="X8 domain-containing protein" evidence="2">
    <location>
        <begin position="27"/>
        <end position="85"/>
    </location>
</feature>
<dbReference type="EMBL" id="JAUJYO010000007">
    <property type="protein sequence ID" value="KAK1311896.1"/>
    <property type="molecule type" value="Genomic_DNA"/>
</dbReference>
<keyword evidence="5" id="KW-1185">Reference proteome</keyword>
<dbReference type="PANTHER" id="PTHR31044">
    <property type="entry name" value="BETA-1,3 GLUCANASE"/>
    <property type="match status" value="1"/>
</dbReference>
<sequence length="85" mass="9295">MAHQGLVVLAVVTLLCIFINLRSTYADEQQWCVTDPKASVDDLQKALDWACGVGGADCDPIQSNQSMLRISNTVTDHASYAFNSY</sequence>
<dbReference type="Pfam" id="PF07983">
    <property type="entry name" value="X8"/>
    <property type="match status" value="1"/>
</dbReference>
<dbReference type="GO" id="GO:0009506">
    <property type="term" value="C:plasmodesma"/>
    <property type="evidence" value="ECO:0007669"/>
    <property type="project" value="UniProtKB-ARBA"/>
</dbReference>
<keyword evidence="1 2" id="KW-0732">Signal</keyword>
<evidence type="ECO:0000313" key="5">
    <source>
        <dbReference type="Proteomes" id="UP001180020"/>
    </source>
</evidence>
<dbReference type="Proteomes" id="UP001180020">
    <property type="component" value="Unassembled WGS sequence"/>
</dbReference>
<gene>
    <name evidence="4" type="ORF">QJS10_CPA07g00457</name>
</gene>
<organism evidence="4 5">
    <name type="scientific">Acorus calamus</name>
    <name type="common">Sweet flag</name>
    <dbReference type="NCBI Taxonomy" id="4465"/>
    <lineage>
        <taxon>Eukaryota</taxon>
        <taxon>Viridiplantae</taxon>
        <taxon>Streptophyta</taxon>
        <taxon>Embryophyta</taxon>
        <taxon>Tracheophyta</taxon>
        <taxon>Spermatophyta</taxon>
        <taxon>Magnoliopsida</taxon>
        <taxon>Liliopsida</taxon>
        <taxon>Acoraceae</taxon>
        <taxon>Acorus</taxon>
    </lineage>
</organism>
<reference evidence="4" key="2">
    <citation type="submission" date="2023-06" db="EMBL/GenBank/DDBJ databases">
        <authorList>
            <person name="Ma L."/>
            <person name="Liu K.-W."/>
            <person name="Li Z."/>
            <person name="Hsiao Y.-Y."/>
            <person name="Qi Y."/>
            <person name="Fu T."/>
            <person name="Tang G."/>
            <person name="Zhang D."/>
            <person name="Sun W.-H."/>
            <person name="Liu D.-K."/>
            <person name="Li Y."/>
            <person name="Chen G.-Z."/>
            <person name="Liu X.-D."/>
            <person name="Liao X.-Y."/>
            <person name="Jiang Y.-T."/>
            <person name="Yu X."/>
            <person name="Hao Y."/>
            <person name="Huang J."/>
            <person name="Zhao X.-W."/>
            <person name="Ke S."/>
            <person name="Chen Y.-Y."/>
            <person name="Wu W.-L."/>
            <person name="Hsu J.-L."/>
            <person name="Lin Y.-F."/>
            <person name="Huang M.-D."/>
            <person name="Li C.-Y."/>
            <person name="Huang L."/>
            <person name="Wang Z.-W."/>
            <person name="Zhao X."/>
            <person name="Zhong W.-Y."/>
            <person name="Peng D.-H."/>
            <person name="Ahmad S."/>
            <person name="Lan S."/>
            <person name="Zhang J.-S."/>
            <person name="Tsai W.-C."/>
            <person name="Van De Peer Y."/>
            <person name="Liu Z.-J."/>
        </authorList>
    </citation>
    <scope>NUCLEOTIDE SEQUENCE</scope>
    <source>
        <strain evidence="4">CP</strain>
        <tissue evidence="4">Leaves</tissue>
    </source>
</reference>
<comment type="caution">
    <text evidence="4">The sequence shown here is derived from an EMBL/GenBank/DDBJ whole genome shotgun (WGS) entry which is preliminary data.</text>
</comment>
<dbReference type="InterPro" id="IPR044788">
    <property type="entry name" value="X8_dom_prot"/>
</dbReference>
<proteinExistence type="predicted"/>
<dbReference type="SMART" id="SM00768">
    <property type="entry name" value="X8"/>
    <property type="match status" value="1"/>
</dbReference>
<reference evidence="4" key="1">
    <citation type="journal article" date="2023" name="Nat. Commun.">
        <title>Diploid and tetraploid genomes of Acorus and the evolution of monocots.</title>
        <authorList>
            <person name="Ma L."/>
            <person name="Liu K.W."/>
            <person name="Li Z."/>
            <person name="Hsiao Y.Y."/>
            <person name="Qi Y."/>
            <person name="Fu T."/>
            <person name="Tang G.D."/>
            <person name="Zhang D."/>
            <person name="Sun W.H."/>
            <person name="Liu D.K."/>
            <person name="Li Y."/>
            <person name="Chen G.Z."/>
            <person name="Liu X.D."/>
            <person name="Liao X.Y."/>
            <person name="Jiang Y.T."/>
            <person name="Yu X."/>
            <person name="Hao Y."/>
            <person name="Huang J."/>
            <person name="Zhao X.W."/>
            <person name="Ke S."/>
            <person name="Chen Y.Y."/>
            <person name="Wu W.L."/>
            <person name="Hsu J.L."/>
            <person name="Lin Y.F."/>
            <person name="Huang M.D."/>
            <person name="Li C.Y."/>
            <person name="Huang L."/>
            <person name="Wang Z.W."/>
            <person name="Zhao X."/>
            <person name="Zhong W.Y."/>
            <person name="Peng D.H."/>
            <person name="Ahmad S."/>
            <person name="Lan S."/>
            <person name="Zhang J.S."/>
            <person name="Tsai W.C."/>
            <person name="Van de Peer Y."/>
            <person name="Liu Z.J."/>
        </authorList>
    </citation>
    <scope>NUCLEOTIDE SEQUENCE</scope>
    <source>
        <strain evidence="4">CP</strain>
    </source>
</reference>
<dbReference type="AlphaFoldDB" id="A0AAV9EFG1"/>
<evidence type="ECO:0000256" key="2">
    <source>
        <dbReference type="SAM" id="SignalP"/>
    </source>
</evidence>
<dbReference type="PANTHER" id="PTHR31044:SF35">
    <property type="entry name" value="GLUCAN ENDO-1,3-BETA-GLUCOSIDASE 4-LIKE"/>
    <property type="match status" value="1"/>
</dbReference>
<feature type="domain" description="X8" evidence="3">
    <location>
        <begin position="30"/>
        <end position="85"/>
    </location>
</feature>
<accession>A0AAV9EFG1</accession>